<evidence type="ECO:0000256" key="2">
    <source>
        <dbReference type="ARBA" id="ARBA00023125"/>
    </source>
</evidence>
<dbReference type="GO" id="GO:0003677">
    <property type="term" value="F:DNA binding"/>
    <property type="evidence" value="ECO:0007669"/>
    <property type="project" value="UniProtKB-KW"/>
</dbReference>
<evidence type="ECO:0000256" key="1">
    <source>
        <dbReference type="ARBA" id="ARBA00023015"/>
    </source>
</evidence>
<dbReference type="InterPro" id="IPR036388">
    <property type="entry name" value="WH-like_DNA-bd_sf"/>
</dbReference>
<dbReference type="PROSITE" id="PS50949">
    <property type="entry name" value="HTH_GNTR"/>
    <property type="match status" value="1"/>
</dbReference>
<protein>
    <submittedName>
        <fullName evidence="4">GntR family transcriptional regulator</fullName>
    </submittedName>
</protein>
<dbReference type="RefSeq" id="WP_062409688.1">
    <property type="nucleotide sequence ID" value="NZ_CP013652.1"/>
</dbReference>
<dbReference type="InterPro" id="IPR008920">
    <property type="entry name" value="TF_FadR/GntR_C"/>
</dbReference>
<keyword evidence="2" id="KW-0238">DNA-binding</keyword>
<evidence type="ECO:0000256" key="3">
    <source>
        <dbReference type="ARBA" id="ARBA00023163"/>
    </source>
</evidence>
<dbReference type="Gene3D" id="1.10.10.10">
    <property type="entry name" value="Winged helix-like DNA-binding domain superfamily/Winged helix DNA-binding domain"/>
    <property type="match status" value="1"/>
</dbReference>
<reference evidence="5" key="1">
    <citation type="submission" date="2015-12" db="EMBL/GenBank/DDBJ databases">
        <title>Complete genome sequences of two moderately thermophilic Paenibacillus species.</title>
        <authorList>
            <person name="Butler R.III."/>
            <person name="Wang J."/>
            <person name="Stark B.C."/>
            <person name="Pombert J.-F."/>
        </authorList>
    </citation>
    <scope>NUCLEOTIDE SEQUENCE [LARGE SCALE GENOMIC DNA]</scope>
    <source>
        <strain evidence="5">32O-Y</strain>
    </source>
</reference>
<dbReference type="OrthoDB" id="574518at2"/>
<organism evidence="4 5">
    <name type="scientific">Paenibacillus naphthalenovorans</name>
    <dbReference type="NCBI Taxonomy" id="162209"/>
    <lineage>
        <taxon>Bacteria</taxon>
        <taxon>Bacillati</taxon>
        <taxon>Bacillota</taxon>
        <taxon>Bacilli</taxon>
        <taxon>Bacillales</taxon>
        <taxon>Paenibacillaceae</taxon>
        <taxon>Paenibacillus</taxon>
    </lineage>
</organism>
<dbReference type="Proteomes" id="UP000061660">
    <property type="component" value="Chromosome"/>
</dbReference>
<dbReference type="SMART" id="SM00895">
    <property type="entry name" value="FCD"/>
    <property type="match status" value="1"/>
</dbReference>
<dbReference type="SUPFAM" id="SSF46785">
    <property type="entry name" value="Winged helix' DNA-binding domain"/>
    <property type="match status" value="1"/>
</dbReference>
<keyword evidence="5" id="KW-1185">Reference proteome</keyword>
<dbReference type="PATRIC" id="fig|162209.4.peg.3747"/>
<reference evidence="4 5" key="2">
    <citation type="journal article" date="2016" name="Genome Announc.">
        <title>Complete Genome Sequences of Two Interactive Moderate Thermophiles, Paenibacillus napthalenovorans 32O-Y and Paenibacillus sp. 32O-W.</title>
        <authorList>
            <person name="Butler R.R.III."/>
            <person name="Wang J."/>
            <person name="Stark B.C."/>
            <person name="Pombert J.F."/>
        </authorList>
    </citation>
    <scope>NUCLEOTIDE SEQUENCE [LARGE SCALE GENOMIC DNA]</scope>
    <source>
        <strain evidence="4 5">32O-Y</strain>
    </source>
</reference>
<dbReference type="Pfam" id="PF00392">
    <property type="entry name" value="GntR"/>
    <property type="match status" value="1"/>
</dbReference>
<dbReference type="InterPro" id="IPR011711">
    <property type="entry name" value="GntR_C"/>
</dbReference>
<dbReference type="InterPro" id="IPR036390">
    <property type="entry name" value="WH_DNA-bd_sf"/>
</dbReference>
<dbReference type="PANTHER" id="PTHR43537">
    <property type="entry name" value="TRANSCRIPTIONAL REGULATOR, GNTR FAMILY"/>
    <property type="match status" value="1"/>
</dbReference>
<dbReference type="STRING" id="162209.IJ22_35240"/>
<dbReference type="SMART" id="SM00345">
    <property type="entry name" value="HTH_GNTR"/>
    <property type="match status" value="1"/>
</dbReference>
<dbReference type="GO" id="GO:0003700">
    <property type="term" value="F:DNA-binding transcription factor activity"/>
    <property type="evidence" value="ECO:0007669"/>
    <property type="project" value="InterPro"/>
</dbReference>
<dbReference type="AlphaFoldDB" id="A0A0U2VT54"/>
<keyword evidence="1" id="KW-0805">Transcription regulation</keyword>
<evidence type="ECO:0000313" key="4">
    <source>
        <dbReference type="EMBL" id="ALS23862.1"/>
    </source>
</evidence>
<name>A0A0U2VT54_9BACL</name>
<gene>
    <name evidence="4" type="ORF">IJ22_35240</name>
</gene>
<keyword evidence="3" id="KW-0804">Transcription</keyword>
<accession>A0A0U2VT54</accession>
<dbReference type="InterPro" id="IPR000524">
    <property type="entry name" value="Tscrpt_reg_HTH_GntR"/>
</dbReference>
<dbReference type="SUPFAM" id="SSF48008">
    <property type="entry name" value="GntR ligand-binding domain-like"/>
    <property type="match status" value="1"/>
</dbReference>
<dbReference type="PANTHER" id="PTHR43537:SF24">
    <property type="entry name" value="GLUCONATE OPERON TRANSCRIPTIONAL REPRESSOR"/>
    <property type="match status" value="1"/>
</dbReference>
<proteinExistence type="predicted"/>
<dbReference type="Pfam" id="PF07729">
    <property type="entry name" value="FCD"/>
    <property type="match status" value="1"/>
</dbReference>
<sequence length="218" mass="25584">MEDVNLSKTNHAYEYIKKSLKNGRWKFGEEISVIETAKELGYSRRPIIDALKKLELENFVEIVPQTGCRVVNYTKEQMHDHFLFVMVLEGMAAQLAAERRLDSEVEQLYQINNELHQLVTKENFAKDEYFVINRKLHHAILKMARSEKIYNLTKNQWDLNDFYLINVSLFEHDATQTIEEHKNIIDKIKMRDPKGARAIMESHIMKFATIVGNSKILN</sequence>
<dbReference type="EMBL" id="CP013652">
    <property type="protein sequence ID" value="ALS23862.1"/>
    <property type="molecule type" value="Genomic_DNA"/>
</dbReference>
<evidence type="ECO:0000313" key="5">
    <source>
        <dbReference type="Proteomes" id="UP000061660"/>
    </source>
</evidence>
<dbReference type="Gene3D" id="1.20.120.530">
    <property type="entry name" value="GntR ligand-binding domain-like"/>
    <property type="match status" value="1"/>
</dbReference>
<dbReference type="KEGG" id="pnp:IJ22_35240"/>